<evidence type="ECO:0000313" key="3">
    <source>
        <dbReference type="EMBL" id="EGF81013.1"/>
    </source>
</evidence>
<dbReference type="InterPro" id="IPR036322">
    <property type="entry name" value="WD40_repeat_dom_sf"/>
</dbReference>
<dbReference type="SUPFAM" id="SSF50978">
    <property type="entry name" value="WD40 repeat-like"/>
    <property type="match status" value="1"/>
</dbReference>
<dbReference type="Proteomes" id="UP000007241">
    <property type="component" value="Unassembled WGS sequence"/>
</dbReference>
<sequence>MPELGLTLKNAPLFTNCMTWSKHGQAAITVSNDIHIVTPSLTEKDCMALTSLTINHLTLNIPSVPRGLVASQPIPMISPASCQDVIGKQTHRGLMLNYSLPESFRCAVWSPLGLSKTFTQVNCYLTTYELIADSIYSLSGFLLMCLLLVVTTHFRVSLVQAINDPATGEWACAADMSETVTKYYTEKCPDIAVLHVQTISASWSDRVGPQNVSFIALGSESGAVSVWRFDSLDEINPCLWFQACKSRITTTEFSQWIESAHNSSIVQLATSTVDGSVHIHQIQYEHDTKEIILLGSRCVLDPGSGLVTVCRFSPFVDKKSFLLMVGRGRWIHLCTLDQASTSLLLPTWESISSIIWTRDPSYLRIYTTDGKCIAVSIVQSDIDLKLTPTIVQDHSHALLLESFPYVQKVSNDVETMVEHSKASHIENTDINNDDDDMSQFSEDLPMGSLTDRLRLQVFGAAHSMYGYQDIVLIICDARISQLYKTDTRSISNAIIWTPPDTFFQNRPIQVTPESIAMLVDPKQFEISTPQCKAWGMIQETIGEGVKMLTLSDSLGFFSIIQYLESTYIMADHPTIDGIESLFNDPGINALRAIVNILSSTSQLWMISPDAESINESLVAKIHTLCGHYIQSFAISTKFLYDQLTDVDIQLARHIFKVAVSFAHDSQAENTVSSTSNTIDIFKLVLGDDVSTDDDLKAGLVEACPACESPIPVDDTAISQPCVNGHAWGRCALTFKLIGTPNIISCLGCKRGQLWLDPEKGPLHAAIHSIEMCIYCGDRFRGPNLALI</sequence>
<dbReference type="OrthoDB" id="2131093at2759"/>
<dbReference type="PANTHER" id="PTHR15496">
    <property type="entry name" value="GENERAL TRANSCRIPTION FACTOR 3C POLYPEPTIDE 4 FAMILY"/>
    <property type="match status" value="1"/>
</dbReference>
<dbReference type="EMBL" id="GL882883">
    <property type="protein sequence ID" value="EGF81013.1"/>
    <property type="molecule type" value="Genomic_DNA"/>
</dbReference>
<dbReference type="InterPro" id="IPR044230">
    <property type="entry name" value="GTF3C4"/>
</dbReference>
<dbReference type="OMA" id="EERRMEC"/>
<dbReference type="GO" id="GO:0000127">
    <property type="term" value="C:transcription factor TFIIIC complex"/>
    <property type="evidence" value="ECO:0000318"/>
    <property type="project" value="GO_Central"/>
</dbReference>
<gene>
    <name evidence="3" type="ORF">BATDEDRAFT_24630</name>
</gene>
<keyword evidence="4" id="KW-1185">Reference proteome</keyword>
<dbReference type="PANTHER" id="PTHR15496:SF2">
    <property type="entry name" value="GENERAL TRANSCRIPTION FACTOR 3C POLYPEPTIDE 4"/>
    <property type="match status" value="1"/>
</dbReference>
<dbReference type="RefSeq" id="XP_006678502.1">
    <property type="nucleotide sequence ID" value="XM_006678439.1"/>
</dbReference>
<dbReference type="Gene3D" id="2.130.10.10">
    <property type="entry name" value="YVTN repeat-like/Quinoprotein amine dehydrogenase"/>
    <property type="match status" value="1"/>
</dbReference>
<evidence type="ECO:0000313" key="4">
    <source>
        <dbReference type="Proteomes" id="UP000007241"/>
    </source>
</evidence>
<evidence type="ECO:0000259" key="1">
    <source>
        <dbReference type="Pfam" id="PF12657"/>
    </source>
</evidence>
<dbReference type="Pfam" id="PF12657">
    <property type="entry name" value="TFIIIC_delta"/>
    <property type="match status" value="1"/>
</dbReference>
<reference evidence="3 4" key="1">
    <citation type="submission" date="2009-12" db="EMBL/GenBank/DDBJ databases">
        <title>The draft genome of Batrachochytrium dendrobatidis.</title>
        <authorList>
            <consortium name="US DOE Joint Genome Institute (JGI-PGF)"/>
            <person name="Kuo A."/>
            <person name="Salamov A."/>
            <person name="Schmutz J."/>
            <person name="Lucas S."/>
            <person name="Pitluck S."/>
            <person name="Rosenblum E."/>
            <person name="Stajich J."/>
            <person name="Eisen M."/>
            <person name="Grigoriev I.V."/>
        </authorList>
    </citation>
    <scope>NUCLEOTIDE SEQUENCE [LARGE SCALE GENOMIC DNA]</scope>
    <source>
        <strain evidence="4">JAM81 / FGSC 10211</strain>
    </source>
</reference>
<organism evidence="3 4">
    <name type="scientific">Batrachochytrium dendrobatidis (strain JAM81 / FGSC 10211)</name>
    <name type="common">Frog chytrid fungus</name>
    <dbReference type="NCBI Taxonomy" id="684364"/>
    <lineage>
        <taxon>Eukaryota</taxon>
        <taxon>Fungi</taxon>
        <taxon>Fungi incertae sedis</taxon>
        <taxon>Chytridiomycota</taxon>
        <taxon>Chytridiomycota incertae sedis</taxon>
        <taxon>Chytridiomycetes</taxon>
        <taxon>Rhizophydiales</taxon>
        <taxon>Rhizophydiales incertae sedis</taxon>
        <taxon>Batrachochytrium</taxon>
    </lineage>
</organism>
<dbReference type="AlphaFoldDB" id="F4P1X7"/>
<proteinExistence type="predicted"/>
<dbReference type="FunCoup" id="F4P1X7">
    <property type="interactions" value="3"/>
</dbReference>
<dbReference type="GO" id="GO:0006384">
    <property type="term" value="P:transcription initiation at RNA polymerase III promoter"/>
    <property type="evidence" value="ECO:0007669"/>
    <property type="project" value="InterPro"/>
</dbReference>
<dbReference type="InParanoid" id="F4P1X7"/>
<dbReference type="InterPro" id="IPR015943">
    <property type="entry name" value="WD40/YVTN_repeat-like_dom_sf"/>
</dbReference>
<dbReference type="GeneID" id="18238547"/>
<dbReference type="GO" id="GO:0004402">
    <property type="term" value="F:histone acetyltransferase activity"/>
    <property type="evidence" value="ECO:0007669"/>
    <property type="project" value="InterPro"/>
</dbReference>
<dbReference type="InterPro" id="IPR024761">
    <property type="entry name" value="TFIIIC_delta_N"/>
</dbReference>
<feature type="domain" description="Transcription factor IIIC putative zinc-finger" evidence="2">
    <location>
        <begin position="697"/>
        <end position="779"/>
    </location>
</feature>
<dbReference type="InterPro" id="IPR024764">
    <property type="entry name" value="TFIIIC_Znf"/>
</dbReference>
<dbReference type="HOGENOM" id="CLU_378615_0_0_1"/>
<name>F4P1X7_BATDJ</name>
<dbReference type="STRING" id="684364.F4P1X7"/>
<evidence type="ECO:0000259" key="2">
    <source>
        <dbReference type="Pfam" id="PF12660"/>
    </source>
</evidence>
<protein>
    <recommendedName>
        <fullName evidence="5">Transcription factor IIIC 90kDa subunit N-terminal domain-containing protein</fullName>
    </recommendedName>
</protein>
<accession>F4P1X7</accession>
<evidence type="ECO:0008006" key="5">
    <source>
        <dbReference type="Google" id="ProtNLM"/>
    </source>
</evidence>
<feature type="domain" description="Transcription factor IIIC 90kDa subunit N-terminal" evidence="1">
    <location>
        <begin position="145"/>
        <end position="385"/>
    </location>
</feature>
<dbReference type="Pfam" id="PF12660">
    <property type="entry name" value="zf-TFIIIC"/>
    <property type="match status" value="1"/>
</dbReference>